<evidence type="ECO:0000313" key="1">
    <source>
        <dbReference type="EMBL" id="KAI4378293.1"/>
    </source>
</evidence>
<sequence>MASDGYMYLATMTRPVRRSKSAGHAHWRPALSAISEDGVPNMTSLSAKKPSSVRKDKRRVRSQSINTGNLYSWRFLLESSPAPFVF</sequence>
<proteinExistence type="predicted"/>
<keyword evidence="2" id="KW-1185">Reference proteome</keyword>
<gene>
    <name evidence="1" type="ORF">MLD38_015790</name>
</gene>
<name>A0ACB9RIH5_9MYRT</name>
<reference evidence="2" key="1">
    <citation type="journal article" date="2023" name="Front. Plant Sci.">
        <title>Chromosomal-level genome assembly of Melastoma candidum provides insights into trichome evolution.</title>
        <authorList>
            <person name="Zhong Y."/>
            <person name="Wu W."/>
            <person name="Sun C."/>
            <person name="Zou P."/>
            <person name="Liu Y."/>
            <person name="Dai S."/>
            <person name="Zhou R."/>
        </authorList>
    </citation>
    <scope>NUCLEOTIDE SEQUENCE [LARGE SCALE GENOMIC DNA]</scope>
</reference>
<evidence type="ECO:0000313" key="2">
    <source>
        <dbReference type="Proteomes" id="UP001057402"/>
    </source>
</evidence>
<comment type="caution">
    <text evidence="1">The sequence shown here is derived from an EMBL/GenBank/DDBJ whole genome shotgun (WGS) entry which is preliminary data.</text>
</comment>
<organism evidence="1 2">
    <name type="scientific">Melastoma candidum</name>
    <dbReference type="NCBI Taxonomy" id="119954"/>
    <lineage>
        <taxon>Eukaryota</taxon>
        <taxon>Viridiplantae</taxon>
        <taxon>Streptophyta</taxon>
        <taxon>Embryophyta</taxon>
        <taxon>Tracheophyta</taxon>
        <taxon>Spermatophyta</taxon>
        <taxon>Magnoliopsida</taxon>
        <taxon>eudicotyledons</taxon>
        <taxon>Gunneridae</taxon>
        <taxon>Pentapetalae</taxon>
        <taxon>rosids</taxon>
        <taxon>malvids</taxon>
        <taxon>Myrtales</taxon>
        <taxon>Melastomataceae</taxon>
        <taxon>Melastomatoideae</taxon>
        <taxon>Melastomateae</taxon>
        <taxon>Melastoma</taxon>
    </lineage>
</organism>
<dbReference type="EMBL" id="CM042883">
    <property type="protein sequence ID" value="KAI4378293.1"/>
    <property type="molecule type" value="Genomic_DNA"/>
</dbReference>
<accession>A0ACB9RIH5</accession>
<dbReference type="Proteomes" id="UP001057402">
    <property type="component" value="Chromosome 4"/>
</dbReference>
<protein>
    <submittedName>
        <fullName evidence="1">Uncharacterized protein</fullName>
    </submittedName>
</protein>